<feature type="region of interest" description="Disordered" evidence="2">
    <location>
        <begin position="154"/>
        <end position="176"/>
    </location>
</feature>
<feature type="compositionally biased region" description="Polar residues" evidence="2">
    <location>
        <begin position="227"/>
        <end position="243"/>
    </location>
</feature>
<evidence type="ECO:0000313" key="4">
    <source>
        <dbReference type="Proteomes" id="UP000050640"/>
    </source>
</evidence>
<evidence type="ECO:0000256" key="2">
    <source>
        <dbReference type="SAM" id="MobiDB-lite"/>
    </source>
</evidence>
<feature type="compositionally biased region" description="Polar residues" evidence="2">
    <location>
        <begin position="163"/>
        <end position="176"/>
    </location>
</feature>
<dbReference type="Pfam" id="PF03133">
    <property type="entry name" value="TTL"/>
    <property type="match status" value="1"/>
</dbReference>
<dbReference type="Pfam" id="PF25556">
    <property type="entry name" value="SET_TTL"/>
    <property type="match status" value="2"/>
</dbReference>
<evidence type="ECO:0000256" key="1">
    <source>
        <dbReference type="ARBA" id="ARBA00006820"/>
    </source>
</evidence>
<dbReference type="Proteomes" id="UP000050640">
    <property type="component" value="Unplaced"/>
</dbReference>
<dbReference type="STRING" id="1147741.A0A0R3S183"/>
<dbReference type="Gene3D" id="3.30.470.20">
    <property type="entry name" value="ATP-grasp fold, B domain"/>
    <property type="match status" value="1"/>
</dbReference>
<keyword evidence="4" id="KW-1185">Reference proteome</keyword>
<feature type="region of interest" description="Disordered" evidence="2">
    <location>
        <begin position="188"/>
        <end position="245"/>
    </location>
</feature>
<dbReference type="AlphaFoldDB" id="A0A0R3S183"/>
<dbReference type="WBParaSite" id="EEL_0000841601-mRNA-1">
    <property type="protein sequence ID" value="EEL_0000841601-mRNA-1"/>
    <property type="gene ID" value="EEL_0000841601"/>
</dbReference>
<dbReference type="PROSITE" id="PS51221">
    <property type="entry name" value="TTL"/>
    <property type="match status" value="1"/>
</dbReference>
<dbReference type="GO" id="GO:0005737">
    <property type="term" value="C:cytoplasm"/>
    <property type="evidence" value="ECO:0007669"/>
    <property type="project" value="TreeGrafter"/>
</dbReference>
<dbReference type="GO" id="GO:0019098">
    <property type="term" value="P:reproductive behavior"/>
    <property type="evidence" value="ECO:0007669"/>
    <property type="project" value="UniProtKB-ARBA"/>
</dbReference>
<dbReference type="InterPro" id="IPR004344">
    <property type="entry name" value="TTL/TTLL_fam"/>
</dbReference>
<reference evidence="5" key="1">
    <citation type="submission" date="2017-02" db="UniProtKB">
        <authorList>
            <consortium name="WormBaseParasite"/>
        </authorList>
    </citation>
    <scope>IDENTIFICATION</scope>
</reference>
<evidence type="ECO:0000259" key="3">
    <source>
        <dbReference type="Pfam" id="PF25556"/>
    </source>
</evidence>
<protein>
    <submittedName>
        <fullName evidence="5">Tubulin--tyrosine ligase-like protein 12</fullName>
    </submittedName>
</protein>
<sequence>MGENIDDKKYEGFESRHQQQLLAAGVPKHFWRRLHEKLINEVFDAGEFFQILEEISEDGKHHYTVEALQQLRMDDPNCIFLVDHAWTFRPQIARKQLREIPGLLDRICNVFNIEYERNRRFRHLVHVLGRSANGAKLPSEGSCINKINLSNESHSDYGGSGDEAQSPSGLDCQAGSNQNESVLKSMTYGDSFKKHPNDKCDSDTKSDGASFHDDAGSSNFKEHRNSLPESVTGTPMSESLTTASEEERRINEVLRHMWRYIHTYTMRFLEKEPDECDMPLWYMPDEFGVRIGHSHMPNCRMVPIFHMPENIAYNLLFPIQNVEAEETVTRDYVDTMVMRTHPEWRHILMHPWIPVDLTGEKLEHIIPSDSHFTRCRVADIFPLDAPNITPNIDLSSGKVHVFGDDLQLFSNLKTVEVVKVDCIKDADLIWMRKHFSNYKDLHEKNPNALINQFPYDSVLTVKDLLAATIQSVYRDSVIDPELMLWQPLWFETTFNLETELPQFVTYYQHRALKNMDNTWIIKPWNLARGLDIHVTDNLSYIIRLIESGPKLACKYIHRPVLFRRPDNGNMVKFDLRYIIFLRSVQPLKLLLYKNFWVRFAINDFSLSELDDRDTHFTVFNYSEDDKVLNMDCKHFIDQWEKLYAVKWSEIQEKINEVFKDVIKTVSKEKPPRGIAPNAQSRAMYGMDIMLKWDSDDLTTRKICVSFIEGNFMPDCDRACKFYGDFADIAFNALFTDKYISDMVIELI</sequence>
<feature type="compositionally biased region" description="Basic and acidic residues" evidence="2">
    <location>
        <begin position="191"/>
        <end position="226"/>
    </location>
</feature>
<dbReference type="InterPro" id="IPR027749">
    <property type="entry name" value="TTLL12"/>
</dbReference>
<organism evidence="4 5">
    <name type="scientific">Elaeophora elaphi</name>
    <dbReference type="NCBI Taxonomy" id="1147741"/>
    <lineage>
        <taxon>Eukaryota</taxon>
        <taxon>Metazoa</taxon>
        <taxon>Ecdysozoa</taxon>
        <taxon>Nematoda</taxon>
        <taxon>Chromadorea</taxon>
        <taxon>Rhabditida</taxon>
        <taxon>Spirurina</taxon>
        <taxon>Spiruromorpha</taxon>
        <taxon>Filarioidea</taxon>
        <taxon>Onchocercidae</taxon>
        <taxon>Elaeophora</taxon>
    </lineage>
</organism>
<feature type="domain" description="Tubulin--tyrosine ligase-like protein 12 SET-like" evidence="3">
    <location>
        <begin position="69"/>
        <end position="116"/>
    </location>
</feature>
<dbReference type="PANTHER" id="PTHR46088">
    <property type="entry name" value="TUBULIN--TYROSINE LIGASE-LIKE PROTEIN 12"/>
    <property type="match status" value="1"/>
</dbReference>
<proteinExistence type="inferred from homology"/>
<feature type="domain" description="Tubulin--tyrosine ligase-like protein 12 SET-like" evidence="3">
    <location>
        <begin position="246"/>
        <end position="356"/>
    </location>
</feature>
<comment type="similarity">
    <text evidence="1">Belongs to the tubulin--tyrosine ligase family.</text>
</comment>
<dbReference type="InterPro" id="IPR057954">
    <property type="entry name" value="SET_TTL12"/>
</dbReference>
<evidence type="ECO:0000313" key="5">
    <source>
        <dbReference type="WBParaSite" id="EEL_0000841601-mRNA-1"/>
    </source>
</evidence>
<accession>A0A0R3S183</accession>
<name>A0A0R3S183_9BILA</name>
<dbReference type="PANTHER" id="PTHR46088:SF1">
    <property type="entry name" value="TUBULIN--TYROSINE LIGASE-LIKE PROTEIN 12"/>
    <property type="match status" value="1"/>
</dbReference>